<dbReference type="Proteomes" id="UP001359559">
    <property type="component" value="Unassembled WGS sequence"/>
</dbReference>
<evidence type="ECO:0000259" key="3">
    <source>
        <dbReference type="PROSITE" id="PS50105"/>
    </source>
</evidence>
<keyword evidence="1" id="KW-0677">Repeat</keyword>
<feature type="compositionally biased region" description="Basic and acidic residues" evidence="2">
    <location>
        <begin position="279"/>
        <end position="295"/>
    </location>
</feature>
<reference evidence="4 5" key="1">
    <citation type="submission" date="2024-01" db="EMBL/GenBank/DDBJ databases">
        <title>The genomes of 5 underutilized Papilionoideae crops provide insights into root nodulation and disease resistance.</title>
        <authorList>
            <person name="Yuan L."/>
        </authorList>
    </citation>
    <scope>NUCLEOTIDE SEQUENCE [LARGE SCALE GENOMIC DNA]</scope>
    <source>
        <strain evidence="4">LY-2023</strain>
        <tissue evidence="4">Leaf</tissue>
    </source>
</reference>
<dbReference type="InterPro" id="IPR001660">
    <property type="entry name" value="SAM"/>
</dbReference>
<dbReference type="InterPro" id="IPR013761">
    <property type="entry name" value="SAM/pointed_sf"/>
</dbReference>
<dbReference type="AlphaFoldDB" id="A0AAN9JCI4"/>
<proteinExistence type="predicted"/>
<dbReference type="CDD" id="cd09487">
    <property type="entry name" value="SAM_superfamily"/>
    <property type="match status" value="1"/>
</dbReference>
<dbReference type="Gene3D" id="1.10.150.50">
    <property type="entry name" value="Transcription Factor, Ets-1"/>
    <property type="match status" value="1"/>
</dbReference>
<dbReference type="SMART" id="SM00454">
    <property type="entry name" value="SAM"/>
    <property type="match status" value="1"/>
</dbReference>
<sequence>MHALSYLSLSRCYDDDDDRSSHPTRKVVLDGGHRRRIWRRRRCDLRRTTTHFKNTGVVVVVANNDDCERKVVSTMTLNHHRIKEICTLQAKLVGNKGRGEKEKVEGALHFCILPHRNIPLPPYPAHAATATATEMAAESETHAPSPEPPITSVPDAAAETAASEPATTAQPSAEIAAPPLLAPKRQRRPSVRLGEIGDQRTSAHGHESYTRRPSMPPWSWRTPKESSRTSKARSVANLANGAEEFGSSNRRGKAKRGQTTKRLRSNWAPRTTLDENEDEGFRDFDHDQSPVHSAEENGVDYWHVDRNEDHRVRVSENDGVESESRERRKNDGVRSWLYELGLSRYAPMFEIHEVDDELLPMLTLEDLKDMGINAVGSRRKMYTAIQKLRKGFP</sequence>
<evidence type="ECO:0000256" key="2">
    <source>
        <dbReference type="SAM" id="MobiDB-lite"/>
    </source>
</evidence>
<feature type="region of interest" description="Disordered" evidence="2">
    <location>
        <begin position="131"/>
        <end position="295"/>
    </location>
</feature>
<dbReference type="EMBL" id="JAYKXN010000004">
    <property type="protein sequence ID" value="KAK7295621.1"/>
    <property type="molecule type" value="Genomic_DNA"/>
</dbReference>
<feature type="compositionally biased region" description="Basic residues" evidence="2">
    <location>
        <begin position="250"/>
        <end position="264"/>
    </location>
</feature>
<evidence type="ECO:0000313" key="4">
    <source>
        <dbReference type="EMBL" id="KAK7295621.1"/>
    </source>
</evidence>
<feature type="domain" description="SAM" evidence="3">
    <location>
        <begin position="328"/>
        <end position="391"/>
    </location>
</feature>
<name>A0AAN9JCI4_CLITE</name>
<dbReference type="Pfam" id="PF07647">
    <property type="entry name" value="SAM_2"/>
    <property type="match status" value="1"/>
</dbReference>
<evidence type="ECO:0000313" key="5">
    <source>
        <dbReference type="Proteomes" id="UP001359559"/>
    </source>
</evidence>
<keyword evidence="5" id="KW-1185">Reference proteome</keyword>
<feature type="compositionally biased region" description="Low complexity" evidence="2">
    <location>
        <begin position="156"/>
        <end position="173"/>
    </location>
</feature>
<accession>A0AAN9JCI4</accession>
<evidence type="ECO:0000256" key="1">
    <source>
        <dbReference type="ARBA" id="ARBA00022737"/>
    </source>
</evidence>
<comment type="caution">
    <text evidence="4">The sequence shown here is derived from an EMBL/GenBank/DDBJ whole genome shotgun (WGS) entry which is preliminary data.</text>
</comment>
<protein>
    <recommendedName>
        <fullName evidence="3">SAM domain-containing protein</fullName>
    </recommendedName>
</protein>
<dbReference type="PANTHER" id="PTHR10627">
    <property type="entry name" value="SCP160"/>
    <property type="match status" value="1"/>
</dbReference>
<gene>
    <name evidence="4" type="ORF">RJT34_18532</name>
</gene>
<dbReference type="PROSITE" id="PS50105">
    <property type="entry name" value="SAM_DOMAIN"/>
    <property type="match status" value="1"/>
</dbReference>
<organism evidence="4 5">
    <name type="scientific">Clitoria ternatea</name>
    <name type="common">Butterfly pea</name>
    <dbReference type="NCBI Taxonomy" id="43366"/>
    <lineage>
        <taxon>Eukaryota</taxon>
        <taxon>Viridiplantae</taxon>
        <taxon>Streptophyta</taxon>
        <taxon>Embryophyta</taxon>
        <taxon>Tracheophyta</taxon>
        <taxon>Spermatophyta</taxon>
        <taxon>Magnoliopsida</taxon>
        <taxon>eudicotyledons</taxon>
        <taxon>Gunneridae</taxon>
        <taxon>Pentapetalae</taxon>
        <taxon>rosids</taxon>
        <taxon>fabids</taxon>
        <taxon>Fabales</taxon>
        <taxon>Fabaceae</taxon>
        <taxon>Papilionoideae</taxon>
        <taxon>50 kb inversion clade</taxon>
        <taxon>NPAAA clade</taxon>
        <taxon>indigoferoid/millettioid clade</taxon>
        <taxon>Phaseoleae</taxon>
        <taxon>Clitoria</taxon>
    </lineage>
</organism>
<dbReference type="SUPFAM" id="SSF47769">
    <property type="entry name" value="SAM/Pointed domain"/>
    <property type="match status" value="1"/>
</dbReference>
<dbReference type="PANTHER" id="PTHR10627:SF72">
    <property type="entry name" value="STERILE ALPHA MOTIF_POINTED DOMAIN-CONTAINING PROTEIN-RELATED"/>
    <property type="match status" value="1"/>
</dbReference>